<dbReference type="Pfam" id="PF01791">
    <property type="entry name" value="DeoC"/>
    <property type="match status" value="1"/>
</dbReference>
<dbReference type="SMART" id="SM01133">
    <property type="entry name" value="DeoC"/>
    <property type="match status" value="1"/>
</dbReference>
<dbReference type="InterPro" id="IPR011343">
    <property type="entry name" value="DeoC"/>
</dbReference>
<keyword evidence="2" id="KW-0704">Schiff base</keyword>
<dbReference type="EMBL" id="LSDN01000018">
    <property type="protein sequence ID" value="KXB80229.1"/>
    <property type="molecule type" value="Genomic_DNA"/>
</dbReference>
<dbReference type="GO" id="GO:0005737">
    <property type="term" value="C:cytoplasm"/>
    <property type="evidence" value="ECO:0007669"/>
    <property type="project" value="InterPro"/>
</dbReference>
<dbReference type="PANTHER" id="PTHR10889:SF1">
    <property type="entry name" value="DEOXYRIBOSE-PHOSPHATE ALDOLASE"/>
    <property type="match status" value="1"/>
</dbReference>
<dbReference type="PANTHER" id="PTHR10889">
    <property type="entry name" value="DEOXYRIBOSE-PHOSPHATE ALDOLASE"/>
    <property type="match status" value="1"/>
</dbReference>
<protein>
    <recommendedName>
        <fullName evidence="3">Deoxyribose-phosphate aldolase</fullName>
        <ecNumber evidence="3">4.1.2.4</ecNumber>
    </recommendedName>
</protein>
<evidence type="ECO:0000256" key="2">
    <source>
        <dbReference type="ARBA" id="ARBA00023270"/>
    </source>
</evidence>
<reference evidence="4 5" key="1">
    <citation type="submission" date="2016-01" db="EMBL/GenBank/DDBJ databases">
        <authorList>
            <person name="Mitreva M."/>
            <person name="Pepin K.H."/>
            <person name="Mihindukulasuriya K.A."/>
            <person name="Fulton R."/>
            <person name="Fronick C."/>
            <person name="O'Laughlin M."/>
            <person name="Miner T."/>
            <person name="Herter B."/>
            <person name="Rosa B.A."/>
            <person name="Cordes M."/>
            <person name="Tomlinson C."/>
            <person name="Wollam A."/>
            <person name="Palsikar V.B."/>
            <person name="Mardis E.R."/>
            <person name="Wilson R.K."/>
        </authorList>
    </citation>
    <scope>NUCLEOTIDE SEQUENCE [LARGE SCALE GENOMIC DNA]</scope>
    <source>
        <strain evidence="4 5">DNF00696</strain>
    </source>
</reference>
<dbReference type="EC" id="4.1.2.4" evidence="3"/>
<evidence type="ECO:0000313" key="4">
    <source>
        <dbReference type="EMBL" id="KXB80229.1"/>
    </source>
</evidence>
<dbReference type="NCBIfam" id="TIGR00126">
    <property type="entry name" value="deoC"/>
    <property type="match status" value="1"/>
</dbReference>
<gene>
    <name evidence="4" type="ORF">HMPREF1862_01453</name>
</gene>
<evidence type="ECO:0000313" key="5">
    <source>
        <dbReference type="Proteomes" id="UP000070572"/>
    </source>
</evidence>
<dbReference type="Proteomes" id="UP000070572">
    <property type="component" value="Unassembled WGS sequence"/>
</dbReference>
<evidence type="ECO:0000256" key="1">
    <source>
        <dbReference type="ARBA" id="ARBA00022490"/>
    </source>
</evidence>
<dbReference type="InterPro" id="IPR013785">
    <property type="entry name" value="Aldolase_TIM"/>
</dbReference>
<evidence type="ECO:0000256" key="3">
    <source>
        <dbReference type="NCBIfam" id="TIGR00126"/>
    </source>
</evidence>
<accession>A0AB34WYF6</accession>
<dbReference type="PIRSF" id="PIRSF001357">
    <property type="entry name" value="DeoC"/>
    <property type="match status" value="1"/>
</dbReference>
<comment type="caution">
    <text evidence="4">The sequence shown here is derived from an EMBL/GenBank/DDBJ whole genome shotgun (WGS) entry which is preliminary data.</text>
</comment>
<dbReference type="GO" id="GO:0016052">
    <property type="term" value="P:carbohydrate catabolic process"/>
    <property type="evidence" value="ECO:0007669"/>
    <property type="project" value="TreeGrafter"/>
</dbReference>
<dbReference type="AlphaFoldDB" id="A0AB34WYF6"/>
<name>A0AB34WYF6_9ACTO</name>
<dbReference type="RefSeq" id="WP_060920643.1">
    <property type="nucleotide sequence ID" value="NZ_JAWFWJ010000008.1"/>
</dbReference>
<dbReference type="GO" id="GO:0009264">
    <property type="term" value="P:deoxyribonucleotide catabolic process"/>
    <property type="evidence" value="ECO:0007669"/>
    <property type="project" value="UniProtKB-UniRule"/>
</dbReference>
<dbReference type="SUPFAM" id="SSF51569">
    <property type="entry name" value="Aldolase"/>
    <property type="match status" value="1"/>
</dbReference>
<sequence length="231" mass="25478">MELTVPQYAKHFDMALHLQSSTEEDIRKHAQTARDANVAACYTNSFWTPVVAEVLKGSDVRVGTAISFPYGCTSTAMKFAEIEEGLDLGATAVDMVVNVGAVRDGDYALVERELEGLVSRCKGKAITKLIFEVGFLTDEQIAHLTKMCCEIGVDYVKTATGSEAFPNEHQVRIMKDNLTGNKTKLKVSGVPRTFTLPATLWMIEKLGVSLIGTRSAARLVKEYEEYLKRGY</sequence>
<proteinExistence type="predicted"/>
<dbReference type="Gene3D" id="3.20.20.70">
    <property type="entry name" value="Aldolase class I"/>
    <property type="match status" value="1"/>
</dbReference>
<organism evidence="4 5">
    <name type="scientific">Varibaculum cambriense</name>
    <dbReference type="NCBI Taxonomy" id="184870"/>
    <lineage>
        <taxon>Bacteria</taxon>
        <taxon>Bacillati</taxon>
        <taxon>Actinomycetota</taxon>
        <taxon>Actinomycetes</taxon>
        <taxon>Actinomycetales</taxon>
        <taxon>Actinomycetaceae</taxon>
        <taxon>Varibaculum</taxon>
    </lineage>
</organism>
<dbReference type="InterPro" id="IPR002915">
    <property type="entry name" value="DeoC/FbaB/LacD_aldolase"/>
</dbReference>
<keyword evidence="1" id="KW-0963">Cytoplasm</keyword>
<dbReference type="GO" id="GO:0004139">
    <property type="term" value="F:deoxyribose-phosphate aldolase activity"/>
    <property type="evidence" value="ECO:0007669"/>
    <property type="project" value="UniProtKB-UniRule"/>
</dbReference>